<dbReference type="SUPFAM" id="SSF56024">
    <property type="entry name" value="Phospholipase D/nuclease"/>
    <property type="match status" value="2"/>
</dbReference>
<feature type="active site" description="Proton donor/acceptor" evidence="9">
    <location>
        <position position="434"/>
    </location>
</feature>
<evidence type="ECO:0000256" key="7">
    <source>
        <dbReference type="ARBA" id="ARBA00023204"/>
    </source>
</evidence>
<dbReference type="AlphaFoldDB" id="A0A1E3B6I1"/>
<dbReference type="EMBL" id="JXNT01000011">
    <property type="protein sequence ID" value="ODM16557.1"/>
    <property type="molecule type" value="Genomic_DNA"/>
</dbReference>
<evidence type="ECO:0000256" key="4">
    <source>
        <dbReference type="ARBA" id="ARBA00022763"/>
    </source>
</evidence>
<comment type="subcellular location">
    <subcellularLocation>
        <location evidence="1">Nucleus</location>
    </subcellularLocation>
</comment>
<accession>A0A1E3B6I1</accession>
<dbReference type="FunFam" id="3.30.870.10:FF:000038">
    <property type="entry name" value="Probable tyrosyl-DNA phosphodiesterase"/>
    <property type="match status" value="1"/>
</dbReference>
<dbReference type="VEuPathDB" id="FungiDB:SI65_08064"/>
<evidence type="ECO:0000313" key="14">
    <source>
        <dbReference type="Proteomes" id="UP000094569"/>
    </source>
</evidence>
<comment type="similarity">
    <text evidence="2">Belongs to the tyrosyl-DNA phosphodiesterase family.</text>
</comment>
<evidence type="ECO:0000256" key="2">
    <source>
        <dbReference type="ARBA" id="ARBA00010205"/>
    </source>
</evidence>
<evidence type="ECO:0000256" key="5">
    <source>
        <dbReference type="ARBA" id="ARBA00022801"/>
    </source>
</evidence>
<dbReference type="CDD" id="cd09123">
    <property type="entry name" value="PLDc_Tdp1_2"/>
    <property type="match status" value="1"/>
</dbReference>
<evidence type="ECO:0000256" key="1">
    <source>
        <dbReference type="ARBA" id="ARBA00004123"/>
    </source>
</evidence>
<keyword evidence="5" id="KW-0378">Hydrolase</keyword>
<keyword evidence="8" id="KW-0539">Nucleus</keyword>
<keyword evidence="4" id="KW-0227">DNA damage</keyword>
<organism evidence="13 14">
    <name type="scientific">Aspergillus cristatus</name>
    <name type="common">Chinese Fuzhuan brick tea-fermentation fungus</name>
    <name type="synonym">Eurotium cristatum</name>
    <dbReference type="NCBI Taxonomy" id="573508"/>
    <lineage>
        <taxon>Eukaryota</taxon>
        <taxon>Fungi</taxon>
        <taxon>Dikarya</taxon>
        <taxon>Ascomycota</taxon>
        <taxon>Pezizomycotina</taxon>
        <taxon>Eurotiomycetes</taxon>
        <taxon>Eurotiomycetidae</taxon>
        <taxon>Eurotiales</taxon>
        <taxon>Aspergillaceae</taxon>
        <taxon>Aspergillus</taxon>
        <taxon>Aspergillus subgen. Aspergillus</taxon>
    </lineage>
</organism>
<dbReference type="STRING" id="573508.A0A1E3B6I1"/>
<dbReference type="GO" id="GO:0006281">
    <property type="term" value="P:DNA repair"/>
    <property type="evidence" value="ECO:0007669"/>
    <property type="project" value="UniProtKB-KW"/>
</dbReference>
<reference evidence="13 14" key="1">
    <citation type="journal article" date="2016" name="BMC Genomics">
        <title>Comparative genomic and transcriptomic analyses of the Fuzhuan brick tea-fermentation fungus Aspergillus cristatus.</title>
        <authorList>
            <person name="Ge Y."/>
            <person name="Wang Y."/>
            <person name="Liu Y."/>
            <person name="Tan Y."/>
            <person name="Ren X."/>
            <person name="Zhang X."/>
            <person name="Hyde K.D."/>
            <person name="Liu Y."/>
            <person name="Liu Z."/>
        </authorList>
    </citation>
    <scope>NUCLEOTIDE SEQUENCE [LARGE SCALE GENOMIC DNA]</scope>
    <source>
        <strain evidence="13 14">GZAAS20.1005</strain>
    </source>
</reference>
<dbReference type="GO" id="GO:0003690">
    <property type="term" value="F:double-stranded DNA binding"/>
    <property type="evidence" value="ECO:0007669"/>
    <property type="project" value="TreeGrafter"/>
</dbReference>
<dbReference type="FunFam" id="3.30.870.10:FF:000047">
    <property type="entry name" value="Probable tyrosyl-DNA phosphodiesterase"/>
    <property type="match status" value="1"/>
</dbReference>
<evidence type="ECO:0000256" key="10">
    <source>
        <dbReference type="PIRSR" id="PIRSR610347-2"/>
    </source>
</evidence>
<dbReference type="PANTHER" id="PTHR12415:SF0">
    <property type="entry name" value="TYROSYL-DNA PHOSPHODIESTERASE 1"/>
    <property type="match status" value="1"/>
</dbReference>
<evidence type="ECO:0000313" key="13">
    <source>
        <dbReference type="EMBL" id="ODM16557.1"/>
    </source>
</evidence>
<dbReference type="Proteomes" id="UP000094569">
    <property type="component" value="Unassembled WGS sequence"/>
</dbReference>
<dbReference type="PANTHER" id="PTHR12415">
    <property type="entry name" value="TYROSYL-DNA PHOSPHODIESTERASE 1"/>
    <property type="match status" value="1"/>
</dbReference>
<proteinExistence type="inferred from homology"/>
<keyword evidence="6" id="KW-0269">Exonuclease</keyword>
<evidence type="ECO:0000256" key="3">
    <source>
        <dbReference type="ARBA" id="ARBA00022722"/>
    </source>
</evidence>
<dbReference type="Gene3D" id="3.30.870.10">
    <property type="entry name" value="Endonuclease Chain A"/>
    <property type="match status" value="2"/>
</dbReference>
<keyword evidence="7" id="KW-0234">DNA repair</keyword>
<evidence type="ECO:0000256" key="9">
    <source>
        <dbReference type="PIRSR" id="PIRSR610347-1"/>
    </source>
</evidence>
<evidence type="ECO:0000256" key="11">
    <source>
        <dbReference type="PIRSR" id="PIRSR610347-3"/>
    </source>
</evidence>
<dbReference type="CDD" id="cd09194">
    <property type="entry name" value="PLDc_yTdp1_1"/>
    <property type="match status" value="1"/>
</dbReference>
<feature type="binding site" evidence="10">
    <location>
        <position position="436"/>
    </location>
    <ligand>
        <name>substrate</name>
    </ligand>
</feature>
<gene>
    <name evidence="13" type="ORF">SI65_08064</name>
</gene>
<evidence type="ECO:0008006" key="15">
    <source>
        <dbReference type="Google" id="ProtNLM"/>
    </source>
</evidence>
<evidence type="ECO:0000256" key="12">
    <source>
        <dbReference type="SAM" id="MobiDB-lite"/>
    </source>
</evidence>
<dbReference type="GO" id="GO:0003697">
    <property type="term" value="F:single-stranded DNA binding"/>
    <property type="evidence" value="ECO:0007669"/>
    <property type="project" value="TreeGrafter"/>
</dbReference>
<protein>
    <recommendedName>
        <fullName evidence="15">Tyrosyl-DNA phosphodiesterase</fullName>
    </recommendedName>
</protein>
<dbReference type="GO" id="GO:0004527">
    <property type="term" value="F:exonuclease activity"/>
    <property type="evidence" value="ECO:0007669"/>
    <property type="project" value="UniProtKB-KW"/>
</dbReference>
<keyword evidence="3" id="KW-0540">Nuclease</keyword>
<feature type="site" description="Interaction with DNA" evidence="11">
    <location>
        <position position="460"/>
    </location>
</feature>
<dbReference type="GO" id="GO:0017005">
    <property type="term" value="F:3'-tyrosyl-DNA phosphodiesterase activity"/>
    <property type="evidence" value="ECO:0007669"/>
    <property type="project" value="TreeGrafter"/>
</dbReference>
<dbReference type="Pfam" id="PF06087">
    <property type="entry name" value="Tyr-DNA_phospho"/>
    <property type="match status" value="1"/>
</dbReference>
<comment type="caution">
    <text evidence="13">The sequence shown here is derived from an EMBL/GenBank/DDBJ whole genome shotgun (WGS) entry which is preliminary data.</text>
</comment>
<feature type="region of interest" description="Disordered" evidence="12">
    <location>
        <begin position="1"/>
        <end position="57"/>
    </location>
</feature>
<dbReference type="InterPro" id="IPR010347">
    <property type="entry name" value="Tdp1"/>
</dbReference>
<name>A0A1E3B6I1_ASPCR</name>
<keyword evidence="14" id="KW-1185">Reference proteome</keyword>
<dbReference type="OrthoDB" id="47785at2759"/>
<evidence type="ECO:0000256" key="8">
    <source>
        <dbReference type="ARBA" id="ARBA00023242"/>
    </source>
</evidence>
<feature type="binding site" evidence="10">
    <location>
        <position position="182"/>
    </location>
    <ligand>
        <name>substrate</name>
    </ligand>
</feature>
<evidence type="ECO:0000256" key="6">
    <source>
        <dbReference type="ARBA" id="ARBA00022839"/>
    </source>
</evidence>
<sequence>MDRPAKRTKLSSPGHNLPIVDTESLPTGDNGLASLHRSITPPPQRRQKSTSTTAVSDEIKPIETPKQKHMPTIIYSSPIQLTHIRDLPASSGNNVDTIRLRDILGDPMIRECWQFNFLIDVDFLMNQFDEDVRDLVKVKVVHGSWKRDAPNRIRIDEQCSRYPNVESIVAYMPEPFGTHHSKMMILLRHDDLAQVIIHTANMIPGDWANMTQAVWRSPLLPLLPNASTSEGTGGYGSGTRFKRDLLSYLNAYGRQKTGPLVKQLERFDFRAVRAALIASVPSKRKVESMDAKKETQWGWPALKDIIRHIPLAPHSGTAHIVLQISSIASLGQTDKWLKDIFFDSLAQHSSPTPRPRFSIIFPTPDEVRRSLNGYGSGGSIHMKTQSAPQQKQLQYMHPYLRQWAGDSDFGLETSSTEAASIPRREAGRRRAAPHIKTYIRFSDAAMGSIDWAIVTSANLSTQAWGAAVNVQGEVRVCSWEIGVVVWPGLYVDGSPETKTARMAPCFKQDRPAETKSGLDDVLVGFRMPYDVPLTPYGPRDEPWCATASHPEPDWLGQTWEG</sequence>
<feature type="active site" description="Nucleophile" evidence="9">
    <location>
        <position position="180"/>
    </location>
</feature>
<dbReference type="GO" id="GO:0005634">
    <property type="term" value="C:nucleus"/>
    <property type="evidence" value="ECO:0007669"/>
    <property type="project" value="UniProtKB-SubCell"/>
</dbReference>